<reference evidence="2" key="1">
    <citation type="journal article" date="2019" name="Int. J. Syst. Evol. Microbiol.">
        <title>The Global Catalogue of Microorganisms (GCM) 10K type strain sequencing project: providing services to taxonomists for standard genome sequencing and annotation.</title>
        <authorList>
            <consortium name="The Broad Institute Genomics Platform"/>
            <consortium name="The Broad Institute Genome Sequencing Center for Infectious Disease"/>
            <person name="Wu L."/>
            <person name="Ma J."/>
        </authorList>
    </citation>
    <scope>NUCLEOTIDE SEQUENCE [LARGE SCALE GENOMIC DNA]</scope>
    <source>
        <strain evidence="2">CCM 9147</strain>
    </source>
</reference>
<dbReference type="RefSeq" id="WP_229525601.1">
    <property type="nucleotide sequence ID" value="NZ_JAFFQR010000105.1"/>
</dbReference>
<dbReference type="EMBL" id="JBHTNZ010000063">
    <property type="protein sequence ID" value="MFD1464057.1"/>
    <property type="molecule type" value="Genomic_DNA"/>
</dbReference>
<organism evidence="1 2">
    <name type="scientific">Paenibacillus farraposensis</name>
    <dbReference type="NCBI Taxonomy" id="2807095"/>
    <lineage>
        <taxon>Bacteria</taxon>
        <taxon>Bacillati</taxon>
        <taxon>Bacillota</taxon>
        <taxon>Bacilli</taxon>
        <taxon>Bacillales</taxon>
        <taxon>Paenibacillaceae</taxon>
        <taxon>Paenibacillus</taxon>
    </lineage>
</organism>
<proteinExistence type="predicted"/>
<keyword evidence="2" id="KW-1185">Reference proteome</keyword>
<gene>
    <name evidence="1" type="ORF">ACFQ5D_22510</name>
</gene>
<dbReference type="Proteomes" id="UP001597340">
    <property type="component" value="Unassembled WGS sequence"/>
</dbReference>
<sequence>MKEEIRQLPPFSLPTSTIQPDFQLSYPYSPIYPCPSVPSPSFPTVNEALAKANSVVPGILQMAHQLKSPEDIDPVTTSLGLSPQLFNFQMATRVTTPIGKALHVPVQISKREGGRKSLYYLNPGEEVLAGVYVIDDNIFYRFVRRMSGEVIPAQTGDCFAERIATRDGKTLVMETGRLEVLDPRLGIGLLYPEQQPSVIAARRGISIWIFWSFIKIDW</sequence>
<accession>A0ABW4DH94</accession>
<protein>
    <submittedName>
        <fullName evidence="1">Uncharacterized protein</fullName>
    </submittedName>
</protein>
<evidence type="ECO:0000313" key="1">
    <source>
        <dbReference type="EMBL" id="MFD1464057.1"/>
    </source>
</evidence>
<comment type="caution">
    <text evidence="1">The sequence shown here is derived from an EMBL/GenBank/DDBJ whole genome shotgun (WGS) entry which is preliminary data.</text>
</comment>
<name>A0ABW4DH94_9BACL</name>
<evidence type="ECO:0000313" key="2">
    <source>
        <dbReference type="Proteomes" id="UP001597340"/>
    </source>
</evidence>